<dbReference type="Proteomes" id="UP000798662">
    <property type="component" value="Chromosome 1"/>
</dbReference>
<name>A0ACC3BRP9_PYRYE</name>
<gene>
    <name evidence="1" type="ORF">I4F81_003116</name>
</gene>
<accession>A0ACC3BRP9</accession>
<keyword evidence="2" id="KW-1185">Reference proteome</keyword>
<evidence type="ECO:0000313" key="2">
    <source>
        <dbReference type="Proteomes" id="UP000798662"/>
    </source>
</evidence>
<dbReference type="EMBL" id="CM020618">
    <property type="protein sequence ID" value="KAK1860527.1"/>
    <property type="molecule type" value="Genomic_DNA"/>
</dbReference>
<proteinExistence type="predicted"/>
<reference evidence="1" key="1">
    <citation type="submission" date="2019-11" db="EMBL/GenBank/DDBJ databases">
        <title>Nori genome reveals adaptations in red seaweeds to the harsh intertidal environment.</title>
        <authorList>
            <person name="Wang D."/>
            <person name="Mao Y."/>
        </authorList>
    </citation>
    <scope>NUCLEOTIDE SEQUENCE</scope>
    <source>
        <tissue evidence="1">Gametophyte</tissue>
    </source>
</reference>
<organism evidence="1 2">
    <name type="scientific">Pyropia yezoensis</name>
    <name type="common">Susabi-nori</name>
    <name type="synonym">Porphyra yezoensis</name>
    <dbReference type="NCBI Taxonomy" id="2788"/>
    <lineage>
        <taxon>Eukaryota</taxon>
        <taxon>Rhodophyta</taxon>
        <taxon>Bangiophyceae</taxon>
        <taxon>Bangiales</taxon>
        <taxon>Bangiaceae</taxon>
        <taxon>Pyropia</taxon>
    </lineage>
</organism>
<sequence>MGAGRSLTQGEDDALADSVLAVRQNNIVGTDQSGTDLWEKLMAAFRTIREQAGADWAKVKRSLSELHHRWKLMANGIHQFNNAYSRVCSESRTGNVFEKNIFSLTVATRVSADLYIGVRADRAQDVKVGRTRKRKAKVANFEFYTRESRAFRRMQNQYHLGQDYIVLNSSSSSKTDTESGKTTRSSAAVRRAQHKERARLTRHTSRRELSDVLAATTSCSPSSPRKAGPLSVLIKWQSAGPAAQSRSLSPAAV</sequence>
<protein>
    <submittedName>
        <fullName evidence="1">Uncharacterized protein</fullName>
    </submittedName>
</protein>
<comment type="caution">
    <text evidence="1">The sequence shown here is derived from an EMBL/GenBank/DDBJ whole genome shotgun (WGS) entry which is preliminary data.</text>
</comment>
<evidence type="ECO:0000313" key="1">
    <source>
        <dbReference type="EMBL" id="KAK1860527.1"/>
    </source>
</evidence>